<protein>
    <submittedName>
        <fullName evidence="1">Uncharacterized protein</fullName>
    </submittedName>
</protein>
<evidence type="ECO:0000313" key="2">
    <source>
        <dbReference type="Proteomes" id="UP001054821"/>
    </source>
</evidence>
<dbReference type="EMBL" id="JAJFAZ020000002">
    <property type="protein sequence ID" value="KAI5343081.1"/>
    <property type="molecule type" value="Genomic_DNA"/>
</dbReference>
<comment type="caution">
    <text evidence="1">The sequence shown here is derived from an EMBL/GenBank/DDBJ whole genome shotgun (WGS) entry which is preliminary data.</text>
</comment>
<organism evidence="1 2">
    <name type="scientific">Prunus dulcis</name>
    <name type="common">Almond</name>
    <name type="synonym">Amygdalus dulcis</name>
    <dbReference type="NCBI Taxonomy" id="3755"/>
    <lineage>
        <taxon>Eukaryota</taxon>
        <taxon>Viridiplantae</taxon>
        <taxon>Streptophyta</taxon>
        <taxon>Embryophyta</taxon>
        <taxon>Tracheophyta</taxon>
        <taxon>Spermatophyta</taxon>
        <taxon>Magnoliopsida</taxon>
        <taxon>eudicotyledons</taxon>
        <taxon>Gunneridae</taxon>
        <taxon>Pentapetalae</taxon>
        <taxon>rosids</taxon>
        <taxon>fabids</taxon>
        <taxon>Rosales</taxon>
        <taxon>Rosaceae</taxon>
        <taxon>Amygdaloideae</taxon>
        <taxon>Amygdaleae</taxon>
        <taxon>Prunus</taxon>
    </lineage>
</organism>
<reference evidence="1 2" key="1">
    <citation type="journal article" date="2022" name="G3 (Bethesda)">
        <title>Whole-genome sequence and methylome profiling of the almond [Prunus dulcis (Mill.) D.A. Webb] cultivar 'Nonpareil'.</title>
        <authorList>
            <person name="D'Amico-Willman K.M."/>
            <person name="Ouma W.Z."/>
            <person name="Meulia T."/>
            <person name="Sideli G.M."/>
            <person name="Gradziel T.M."/>
            <person name="Fresnedo-Ramirez J."/>
        </authorList>
    </citation>
    <scope>NUCLEOTIDE SEQUENCE [LARGE SCALE GENOMIC DNA]</scope>
    <source>
        <strain evidence="1">Clone GOH B32 T37-40</strain>
    </source>
</reference>
<gene>
    <name evidence="1" type="ORF">L3X38_010957</name>
</gene>
<dbReference type="AlphaFoldDB" id="A0AAD4WIZ0"/>
<keyword evidence="2" id="KW-1185">Reference proteome</keyword>
<name>A0AAD4WIZ0_PRUDU</name>
<dbReference type="Proteomes" id="UP001054821">
    <property type="component" value="Chromosome 2"/>
</dbReference>
<proteinExistence type="predicted"/>
<sequence length="92" mass="10371">MWDYSPFLFPQDTGLTIHPLWGPGSSLAHFRSGSSSDTICHSTSADQYSSHAMANQTTPWQPWKWLGGPWFLLAAMGDDPMEKRMQAAREKK</sequence>
<evidence type="ECO:0000313" key="1">
    <source>
        <dbReference type="EMBL" id="KAI5343081.1"/>
    </source>
</evidence>
<accession>A0AAD4WIZ0</accession>